<reference evidence="1 2" key="1">
    <citation type="journal article" date="2022" name="Allergy">
        <title>Genome assembly and annotation of Periplaneta americana reveal a comprehensive cockroach allergen profile.</title>
        <authorList>
            <person name="Wang L."/>
            <person name="Xiong Q."/>
            <person name="Saelim N."/>
            <person name="Wang L."/>
            <person name="Nong W."/>
            <person name="Wan A.T."/>
            <person name="Shi M."/>
            <person name="Liu X."/>
            <person name="Cao Q."/>
            <person name="Hui J.H.L."/>
            <person name="Sookrung N."/>
            <person name="Leung T.F."/>
            <person name="Tungtrongchitr A."/>
            <person name="Tsui S.K.W."/>
        </authorList>
    </citation>
    <scope>NUCLEOTIDE SEQUENCE [LARGE SCALE GENOMIC DNA]</scope>
    <source>
        <strain evidence="1">PWHHKU_190912</strain>
    </source>
</reference>
<organism evidence="1 2">
    <name type="scientific">Periplaneta americana</name>
    <name type="common">American cockroach</name>
    <name type="synonym">Blatta americana</name>
    <dbReference type="NCBI Taxonomy" id="6978"/>
    <lineage>
        <taxon>Eukaryota</taxon>
        <taxon>Metazoa</taxon>
        <taxon>Ecdysozoa</taxon>
        <taxon>Arthropoda</taxon>
        <taxon>Hexapoda</taxon>
        <taxon>Insecta</taxon>
        <taxon>Pterygota</taxon>
        <taxon>Neoptera</taxon>
        <taxon>Polyneoptera</taxon>
        <taxon>Dictyoptera</taxon>
        <taxon>Blattodea</taxon>
        <taxon>Blattoidea</taxon>
        <taxon>Blattidae</taxon>
        <taxon>Blattinae</taxon>
        <taxon>Periplaneta</taxon>
    </lineage>
</organism>
<dbReference type="Proteomes" id="UP001148838">
    <property type="component" value="Unassembled WGS sequence"/>
</dbReference>
<gene>
    <name evidence="1" type="ORF">ANN_08432</name>
</gene>
<sequence>MESDDFVVYDIKRNFATTTLLNRKAAASPEEDKRHSPSSQGWVVARSLLAELIDRAVPNPESMLIQSTCNRSSSRHHKIRSVITTCLKSNGYTTYEGVHGIADTGSHRRIDITFKPGEIKGYILDPTIRFETHQNQPEEVNLEKRTCTKSGLSVLQIISERKHYFNTMDEKDLQMRFSLSKTLALDILNSIEGDLEFPIDSSEAWTMRKYDERMITTYEMCFMRRIVGFTSSDRRRNEDMSLLENLKETSVLNNIQEYQENWQDHINMDP</sequence>
<dbReference type="EMBL" id="JAJSOF020000017">
    <property type="protein sequence ID" value="KAJ4440293.1"/>
    <property type="molecule type" value="Genomic_DNA"/>
</dbReference>
<accession>A0ABQ8T1F2</accession>
<comment type="caution">
    <text evidence="1">The sequence shown here is derived from an EMBL/GenBank/DDBJ whole genome shotgun (WGS) entry which is preliminary data.</text>
</comment>
<evidence type="ECO:0000313" key="2">
    <source>
        <dbReference type="Proteomes" id="UP001148838"/>
    </source>
</evidence>
<name>A0ABQ8T1F2_PERAM</name>
<keyword evidence="2" id="KW-1185">Reference proteome</keyword>
<protein>
    <submittedName>
        <fullName evidence="1">Uncharacterized protein</fullName>
    </submittedName>
</protein>
<proteinExistence type="predicted"/>
<evidence type="ECO:0000313" key="1">
    <source>
        <dbReference type="EMBL" id="KAJ4440293.1"/>
    </source>
</evidence>